<dbReference type="EMBL" id="AZAC01000081">
    <property type="protein sequence ID" value="KIX10817.1"/>
    <property type="molecule type" value="Genomic_DNA"/>
</dbReference>
<gene>
    <name evidence="2" type="ORF">X474_27600</name>
</gene>
<comment type="caution">
    <text evidence="2">The sequence shown here is derived from an EMBL/GenBank/DDBJ whole genome shotgun (WGS) entry which is preliminary data.</text>
</comment>
<reference evidence="2 3" key="1">
    <citation type="submission" date="2013-11" db="EMBL/GenBank/DDBJ databases">
        <title>Metagenomic analysis of a methanogenic consortium involved in long chain n-alkane degradation.</title>
        <authorList>
            <person name="Davidova I.A."/>
            <person name="Callaghan A.V."/>
            <person name="Wawrik B."/>
            <person name="Pruitt S."/>
            <person name="Marks C."/>
            <person name="Duncan K.E."/>
            <person name="Suflita J.M."/>
        </authorList>
    </citation>
    <scope>NUCLEOTIDE SEQUENCE [LARGE SCALE GENOMIC DNA]</scope>
    <source>
        <strain evidence="2 3">SPR</strain>
    </source>
</reference>
<evidence type="ECO:0000256" key="1">
    <source>
        <dbReference type="SAM" id="MobiDB-lite"/>
    </source>
</evidence>
<evidence type="ECO:0000313" key="2">
    <source>
        <dbReference type="EMBL" id="KIX10817.1"/>
    </source>
</evidence>
<evidence type="ECO:0000313" key="3">
    <source>
        <dbReference type="Proteomes" id="UP000032233"/>
    </source>
</evidence>
<keyword evidence="3" id="KW-1185">Reference proteome</keyword>
<protein>
    <submittedName>
        <fullName evidence="2">Uncharacterized protein</fullName>
    </submittedName>
</protein>
<accession>A0A0D2G755</accession>
<name>A0A0D2G755_9BACT</name>
<proteinExistence type="predicted"/>
<dbReference type="AlphaFoldDB" id="A0A0D2G755"/>
<feature type="region of interest" description="Disordered" evidence="1">
    <location>
        <begin position="1"/>
        <end position="48"/>
    </location>
</feature>
<organism evidence="2 3">
    <name type="scientific">Dethiosulfatarculus sandiegensis</name>
    <dbReference type="NCBI Taxonomy" id="1429043"/>
    <lineage>
        <taxon>Bacteria</taxon>
        <taxon>Pseudomonadati</taxon>
        <taxon>Thermodesulfobacteriota</taxon>
        <taxon>Desulfarculia</taxon>
        <taxon>Desulfarculales</taxon>
        <taxon>Desulfarculaceae</taxon>
        <taxon>Dethiosulfatarculus</taxon>
    </lineage>
</organism>
<dbReference type="InParanoid" id="A0A0D2G755"/>
<sequence length="48" mass="5131">MPREDRSSRQTPAGGIMKAAGDEERPRHASWPAASHGLITAEGRYAPG</sequence>
<dbReference type="Proteomes" id="UP000032233">
    <property type="component" value="Unassembled WGS sequence"/>
</dbReference>